<dbReference type="AlphaFoldDB" id="A0A0F3GHD5"/>
<keyword evidence="6" id="KW-1185">Reference proteome</keyword>
<evidence type="ECO:0000259" key="3">
    <source>
        <dbReference type="Pfam" id="PF00465"/>
    </source>
</evidence>
<accession>A0A0F3GHD5</accession>
<feature type="domain" description="Fe-containing alcohol dehydrogenase-like C-terminal" evidence="4">
    <location>
        <begin position="188"/>
        <end position="384"/>
    </location>
</feature>
<comment type="caution">
    <text evidence="5">The sequence shown here is derived from an EMBL/GenBank/DDBJ whole genome shotgun (WGS) entry which is preliminary data.</text>
</comment>
<evidence type="ECO:0000256" key="2">
    <source>
        <dbReference type="ARBA" id="ARBA00023002"/>
    </source>
</evidence>
<gene>
    <name evidence="5" type="ORF">MBAV_006478</name>
</gene>
<dbReference type="CDD" id="cd08551">
    <property type="entry name" value="Fe-ADH"/>
    <property type="match status" value="1"/>
</dbReference>
<name>A0A0F3GHD5_9BACT</name>
<dbReference type="InterPro" id="IPR056798">
    <property type="entry name" value="ADH_Fe_C"/>
</dbReference>
<dbReference type="Pfam" id="PF25137">
    <property type="entry name" value="ADH_Fe_C"/>
    <property type="match status" value="1"/>
</dbReference>
<organism evidence="5 6">
    <name type="scientific">Candidatus Magnetobacterium bavaricum</name>
    <dbReference type="NCBI Taxonomy" id="29290"/>
    <lineage>
        <taxon>Bacteria</taxon>
        <taxon>Pseudomonadati</taxon>
        <taxon>Nitrospirota</taxon>
        <taxon>Thermodesulfovibrionia</taxon>
        <taxon>Thermodesulfovibrionales</taxon>
        <taxon>Candidatus Magnetobacteriaceae</taxon>
        <taxon>Candidatus Magnetobacterium</taxon>
    </lineage>
</organism>
<dbReference type="Gene3D" id="3.40.50.1970">
    <property type="match status" value="1"/>
</dbReference>
<dbReference type="GO" id="GO:0004022">
    <property type="term" value="F:alcohol dehydrogenase (NAD+) activity"/>
    <property type="evidence" value="ECO:0007669"/>
    <property type="project" value="TreeGrafter"/>
</dbReference>
<dbReference type="GO" id="GO:0046872">
    <property type="term" value="F:metal ion binding"/>
    <property type="evidence" value="ECO:0007669"/>
    <property type="project" value="InterPro"/>
</dbReference>
<dbReference type="Pfam" id="PF00465">
    <property type="entry name" value="Fe-ADH"/>
    <property type="match status" value="1"/>
</dbReference>
<dbReference type="InterPro" id="IPR001670">
    <property type="entry name" value="ADH_Fe/GldA"/>
</dbReference>
<dbReference type="Proteomes" id="UP000033423">
    <property type="component" value="Unassembled WGS sequence"/>
</dbReference>
<dbReference type="SUPFAM" id="SSF56796">
    <property type="entry name" value="Dehydroquinate synthase-like"/>
    <property type="match status" value="1"/>
</dbReference>
<evidence type="ECO:0000259" key="4">
    <source>
        <dbReference type="Pfam" id="PF25137"/>
    </source>
</evidence>
<dbReference type="EMBL" id="LACI01002732">
    <property type="protein sequence ID" value="KJU81345.1"/>
    <property type="molecule type" value="Genomic_DNA"/>
</dbReference>
<dbReference type="InterPro" id="IPR039697">
    <property type="entry name" value="Alcohol_dehydrogenase_Fe"/>
</dbReference>
<evidence type="ECO:0000256" key="1">
    <source>
        <dbReference type="ARBA" id="ARBA00007358"/>
    </source>
</evidence>
<evidence type="ECO:0000313" key="6">
    <source>
        <dbReference type="Proteomes" id="UP000033423"/>
    </source>
</evidence>
<reference evidence="5 6" key="1">
    <citation type="submission" date="2015-02" db="EMBL/GenBank/DDBJ databases">
        <title>Single-cell genomics of uncultivated deep-branching MTB reveals a conserved set of magnetosome genes.</title>
        <authorList>
            <person name="Kolinko S."/>
            <person name="Richter M."/>
            <person name="Glockner F.O."/>
            <person name="Brachmann A."/>
            <person name="Schuler D."/>
        </authorList>
    </citation>
    <scope>NUCLEOTIDE SEQUENCE [LARGE SCALE GENOMIC DNA]</scope>
    <source>
        <strain evidence="5">TM-1</strain>
    </source>
</reference>
<comment type="similarity">
    <text evidence="1">Belongs to the iron-containing alcohol dehydrogenase family.</text>
</comment>
<evidence type="ECO:0000313" key="5">
    <source>
        <dbReference type="EMBL" id="KJU81345.1"/>
    </source>
</evidence>
<dbReference type="PANTHER" id="PTHR11496:SF102">
    <property type="entry name" value="ALCOHOL DEHYDROGENASE 4"/>
    <property type="match status" value="1"/>
</dbReference>
<dbReference type="Gene3D" id="1.20.1090.10">
    <property type="entry name" value="Dehydroquinate synthase-like - alpha domain"/>
    <property type="match status" value="1"/>
</dbReference>
<protein>
    <submittedName>
        <fullName evidence="5">Iron-containing alcohol dehydrogenase</fullName>
    </submittedName>
</protein>
<sequence length="385" mass="42132">MAMFSISTKNFFGNNSLREMIEFIKDLGIKTLAIFIDSKLSGLNPVLDLISQLKHNGITIETIRPYVADHEPYYDELDDITDEMRNYNFDAIIAIGGGTILDLAKGIGILLKNPGKAIDYRGFNKVVTPGIPIICIPSTAGTGSETTHTASFIDSESKTKLGINGQYVMPLVGLLLPEMTFSCPSTVTVYSGLDAMLHAMEAVTAKNATTITTLLGCKAFALVYDNIKKALFEPDNYQAREEMLMGSYIAAMAMMNAGGGPASGISYPIGVHFGVPHGLAGGIFIPHVVKYNIEKGYVGYDNLYCSLTDADISINREQRCIDFLDKIEKLYIEINVPGTLNSYGLYENDISLLTSLTVEQRMPNLELNPVFFGRDDVSNLLKQIV</sequence>
<dbReference type="PANTHER" id="PTHR11496">
    <property type="entry name" value="ALCOHOL DEHYDROGENASE"/>
    <property type="match status" value="1"/>
</dbReference>
<feature type="domain" description="Alcohol dehydrogenase iron-type/glycerol dehydrogenase GldA" evidence="3">
    <location>
        <begin position="8"/>
        <end position="173"/>
    </location>
</feature>
<dbReference type="FunFam" id="3.40.50.1970:FF:000003">
    <property type="entry name" value="Alcohol dehydrogenase, iron-containing"/>
    <property type="match status" value="1"/>
</dbReference>
<proteinExistence type="inferred from homology"/>
<keyword evidence="2" id="KW-0560">Oxidoreductase</keyword>